<feature type="domain" description="Putative restriction endonuclease" evidence="1">
    <location>
        <begin position="2"/>
        <end position="158"/>
    </location>
</feature>
<sequence length="171" mass="18865">GNRYEVIEGELVMAPAPRVSHQQCLISLILIVGPHVKSHGLGEVLAAPCDVVLDAHNVLQPDLIFISRDRSKVVTELNLQGAPDLAVEILSPSTARRDRTQKMRIYARHGVPHLWLIDAQAQTLEEFVLDGSTYRLTSTCGGDETFRPALFPGLEIPLKEVWGQPIQEQAS</sequence>
<comment type="caution">
    <text evidence="2">The sequence shown here is derived from an EMBL/GenBank/DDBJ whole genome shotgun (WGS) entry which is preliminary data.</text>
</comment>
<dbReference type="PANTHER" id="PTHR34107">
    <property type="entry name" value="SLL0198 PROTEIN-RELATED"/>
    <property type="match status" value="1"/>
</dbReference>
<dbReference type="InterPro" id="IPR012296">
    <property type="entry name" value="Nuclease_put_TT1808"/>
</dbReference>
<dbReference type="EMBL" id="MFKF01000218">
    <property type="protein sequence ID" value="OGG49923.1"/>
    <property type="molecule type" value="Genomic_DNA"/>
</dbReference>
<dbReference type="PANTHER" id="PTHR34107:SF4">
    <property type="entry name" value="SLL1222 PROTEIN"/>
    <property type="match status" value="1"/>
</dbReference>
<evidence type="ECO:0000313" key="2">
    <source>
        <dbReference type="EMBL" id="OGG49923.1"/>
    </source>
</evidence>
<evidence type="ECO:0000259" key="1">
    <source>
        <dbReference type="Pfam" id="PF05685"/>
    </source>
</evidence>
<organism evidence="2 3">
    <name type="scientific">Handelsmanbacteria sp. (strain RIFCSPLOWO2_12_FULL_64_10)</name>
    <dbReference type="NCBI Taxonomy" id="1817868"/>
    <lineage>
        <taxon>Bacteria</taxon>
        <taxon>Candidatus Handelsmaniibacteriota</taxon>
    </lineage>
</organism>
<reference evidence="2 3" key="1">
    <citation type="journal article" date="2016" name="Nat. Commun.">
        <title>Thousands of microbial genomes shed light on interconnected biogeochemical processes in an aquifer system.</title>
        <authorList>
            <person name="Anantharaman K."/>
            <person name="Brown C.T."/>
            <person name="Hug L.A."/>
            <person name="Sharon I."/>
            <person name="Castelle C.J."/>
            <person name="Probst A.J."/>
            <person name="Thomas B.C."/>
            <person name="Singh A."/>
            <person name="Wilkins M.J."/>
            <person name="Karaoz U."/>
            <person name="Brodie E.L."/>
            <person name="Williams K.H."/>
            <person name="Hubbard S.S."/>
            <person name="Banfield J.F."/>
        </authorList>
    </citation>
    <scope>NUCLEOTIDE SEQUENCE [LARGE SCALE GENOMIC DNA]</scope>
    <source>
        <strain evidence="3">RIFCSPLOWO2_12_FULL_64_10</strain>
    </source>
</reference>
<dbReference type="Gene3D" id="3.90.1570.10">
    <property type="entry name" value="tt1808, chain A"/>
    <property type="match status" value="1"/>
</dbReference>
<dbReference type="InterPro" id="IPR011335">
    <property type="entry name" value="Restrct_endonuc-II-like"/>
</dbReference>
<protein>
    <recommendedName>
        <fullName evidence="1">Putative restriction endonuclease domain-containing protein</fullName>
    </recommendedName>
</protein>
<feature type="non-terminal residue" evidence="2">
    <location>
        <position position="1"/>
    </location>
</feature>
<evidence type="ECO:0000313" key="3">
    <source>
        <dbReference type="Proteomes" id="UP000178606"/>
    </source>
</evidence>
<name>A0A1F6CL01_HANXR</name>
<dbReference type="InterPro" id="IPR008538">
    <property type="entry name" value="Uma2"/>
</dbReference>
<dbReference type="Pfam" id="PF05685">
    <property type="entry name" value="Uma2"/>
    <property type="match status" value="1"/>
</dbReference>
<dbReference type="AlphaFoldDB" id="A0A1F6CL01"/>
<accession>A0A1F6CL01</accession>
<dbReference type="Proteomes" id="UP000178606">
    <property type="component" value="Unassembled WGS sequence"/>
</dbReference>
<dbReference type="CDD" id="cd06260">
    <property type="entry name" value="DUF820-like"/>
    <property type="match status" value="1"/>
</dbReference>
<dbReference type="SUPFAM" id="SSF52980">
    <property type="entry name" value="Restriction endonuclease-like"/>
    <property type="match status" value="1"/>
</dbReference>
<gene>
    <name evidence="2" type="ORF">A3F84_08840</name>
</gene>
<proteinExistence type="predicted"/>